<keyword evidence="1" id="KW-0472">Membrane</keyword>
<reference evidence="2 3" key="1">
    <citation type="submission" date="2020-05" db="EMBL/GenBank/DDBJ databases">
        <title>Complete genome sequence of Gemmatimonas greenlandica TET16.</title>
        <authorList>
            <person name="Zeng Y."/>
        </authorList>
    </citation>
    <scope>NUCLEOTIDE SEQUENCE [LARGE SCALE GENOMIC DNA]</scope>
    <source>
        <strain evidence="2 3">TET16</strain>
    </source>
</reference>
<gene>
    <name evidence="2" type="ORF">HKW67_18830</name>
</gene>
<keyword evidence="1" id="KW-0812">Transmembrane</keyword>
<evidence type="ECO:0000256" key="1">
    <source>
        <dbReference type="SAM" id="Phobius"/>
    </source>
</evidence>
<name>A0A6M4ITG7_9BACT</name>
<accession>A0A6M4ITG7</accession>
<evidence type="ECO:0000313" key="2">
    <source>
        <dbReference type="EMBL" id="QJR37418.1"/>
    </source>
</evidence>
<feature type="transmembrane region" description="Helical" evidence="1">
    <location>
        <begin position="14"/>
        <end position="31"/>
    </location>
</feature>
<dbReference type="Proteomes" id="UP000500938">
    <property type="component" value="Chromosome"/>
</dbReference>
<keyword evidence="1" id="KW-1133">Transmembrane helix</keyword>
<proteinExistence type="predicted"/>
<organism evidence="2 3">
    <name type="scientific">Gemmatimonas groenlandica</name>
    <dbReference type="NCBI Taxonomy" id="2732249"/>
    <lineage>
        <taxon>Bacteria</taxon>
        <taxon>Pseudomonadati</taxon>
        <taxon>Gemmatimonadota</taxon>
        <taxon>Gemmatimonadia</taxon>
        <taxon>Gemmatimonadales</taxon>
        <taxon>Gemmatimonadaceae</taxon>
        <taxon>Gemmatimonas</taxon>
    </lineage>
</organism>
<sequence length="197" mass="21628">MPAPGAAPALKLRVLYPVLVLALGAALLLRLRPATFSAREQAAVQRAALLALFDAREHAKRLVFWSDTTHLSPTLQLLRDSGVPFEAQPPDTAALALPLPVHLESLATLEQQFRAEPDGWEAWFARYPASSGLVALTRPTLLAQSPDGTQRDALSVAVIVARTCGEHCHSAWRVTLIRDRRNVWQVRAIEPLTLPRD</sequence>
<dbReference type="KEGG" id="ggr:HKW67_18830"/>
<dbReference type="EMBL" id="CP053085">
    <property type="protein sequence ID" value="QJR37418.1"/>
    <property type="molecule type" value="Genomic_DNA"/>
</dbReference>
<evidence type="ECO:0000313" key="3">
    <source>
        <dbReference type="Proteomes" id="UP000500938"/>
    </source>
</evidence>
<protein>
    <submittedName>
        <fullName evidence="2">Uncharacterized protein</fullName>
    </submittedName>
</protein>
<keyword evidence="3" id="KW-1185">Reference proteome</keyword>
<dbReference type="AlphaFoldDB" id="A0A6M4ITG7"/>